<dbReference type="Proteomes" id="UP000799777">
    <property type="component" value="Unassembled WGS sequence"/>
</dbReference>
<feature type="region of interest" description="Disordered" evidence="1">
    <location>
        <begin position="36"/>
        <end position="56"/>
    </location>
</feature>
<keyword evidence="3" id="KW-1185">Reference proteome</keyword>
<evidence type="ECO:0000313" key="3">
    <source>
        <dbReference type="Proteomes" id="UP000799777"/>
    </source>
</evidence>
<reference evidence="2" key="1">
    <citation type="journal article" date="2020" name="Stud. Mycol.">
        <title>101 Dothideomycetes genomes: a test case for predicting lifestyles and emergence of pathogens.</title>
        <authorList>
            <person name="Haridas S."/>
            <person name="Albert R."/>
            <person name="Binder M."/>
            <person name="Bloem J."/>
            <person name="Labutti K."/>
            <person name="Salamov A."/>
            <person name="Andreopoulos B."/>
            <person name="Baker S."/>
            <person name="Barry K."/>
            <person name="Bills G."/>
            <person name="Bluhm B."/>
            <person name="Cannon C."/>
            <person name="Castanera R."/>
            <person name="Culley D."/>
            <person name="Daum C."/>
            <person name="Ezra D."/>
            <person name="Gonzalez J."/>
            <person name="Henrissat B."/>
            <person name="Kuo A."/>
            <person name="Liang C."/>
            <person name="Lipzen A."/>
            <person name="Lutzoni F."/>
            <person name="Magnuson J."/>
            <person name="Mondo S."/>
            <person name="Nolan M."/>
            <person name="Ohm R."/>
            <person name="Pangilinan J."/>
            <person name="Park H.-J."/>
            <person name="Ramirez L."/>
            <person name="Alfaro M."/>
            <person name="Sun H."/>
            <person name="Tritt A."/>
            <person name="Yoshinaga Y."/>
            <person name="Zwiers L.-H."/>
            <person name="Turgeon B."/>
            <person name="Goodwin S."/>
            <person name="Spatafora J."/>
            <person name="Crous P."/>
            <person name="Grigoriev I."/>
        </authorList>
    </citation>
    <scope>NUCLEOTIDE SEQUENCE</scope>
    <source>
        <strain evidence="2">CBS 110217</strain>
    </source>
</reference>
<evidence type="ECO:0000256" key="1">
    <source>
        <dbReference type="SAM" id="MobiDB-lite"/>
    </source>
</evidence>
<gene>
    <name evidence="2" type="ORF">EK21DRAFT_114228</name>
</gene>
<dbReference type="EMBL" id="ML978218">
    <property type="protein sequence ID" value="KAF2028024.1"/>
    <property type="molecule type" value="Genomic_DNA"/>
</dbReference>
<proteinExistence type="predicted"/>
<protein>
    <submittedName>
        <fullName evidence="2">Uncharacterized protein</fullName>
    </submittedName>
</protein>
<organism evidence="2 3">
    <name type="scientific">Setomelanomma holmii</name>
    <dbReference type="NCBI Taxonomy" id="210430"/>
    <lineage>
        <taxon>Eukaryota</taxon>
        <taxon>Fungi</taxon>
        <taxon>Dikarya</taxon>
        <taxon>Ascomycota</taxon>
        <taxon>Pezizomycotina</taxon>
        <taxon>Dothideomycetes</taxon>
        <taxon>Pleosporomycetidae</taxon>
        <taxon>Pleosporales</taxon>
        <taxon>Pleosporineae</taxon>
        <taxon>Phaeosphaeriaceae</taxon>
        <taxon>Setomelanomma</taxon>
    </lineage>
</organism>
<sequence length="120" mass="14061">MKSKTSAYISTIDTTRIDRIDNRRRKIDWQYWPNTDTQQDYKDESRSHAAHSSRPDIEDEAIIPWGLAQSQAPRNESTTIDVLFGEGTALHWKHSVTDRALEIAMNPQDGTRKERFIRMW</sequence>
<evidence type="ECO:0000313" key="2">
    <source>
        <dbReference type="EMBL" id="KAF2028024.1"/>
    </source>
</evidence>
<dbReference type="AlphaFoldDB" id="A0A9P4H5R1"/>
<comment type="caution">
    <text evidence="2">The sequence shown here is derived from an EMBL/GenBank/DDBJ whole genome shotgun (WGS) entry which is preliminary data.</text>
</comment>
<accession>A0A9P4H5R1</accession>
<name>A0A9P4H5R1_9PLEO</name>